<organism evidence="1 2">
    <name type="scientific">Pleurodeles waltl</name>
    <name type="common">Iberian ribbed newt</name>
    <dbReference type="NCBI Taxonomy" id="8319"/>
    <lineage>
        <taxon>Eukaryota</taxon>
        <taxon>Metazoa</taxon>
        <taxon>Chordata</taxon>
        <taxon>Craniata</taxon>
        <taxon>Vertebrata</taxon>
        <taxon>Euteleostomi</taxon>
        <taxon>Amphibia</taxon>
        <taxon>Batrachia</taxon>
        <taxon>Caudata</taxon>
        <taxon>Salamandroidea</taxon>
        <taxon>Salamandridae</taxon>
        <taxon>Pleurodelinae</taxon>
        <taxon>Pleurodeles</taxon>
    </lineage>
</organism>
<dbReference type="AlphaFoldDB" id="A0AAV7T461"/>
<name>A0AAV7T461_PLEWA</name>
<keyword evidence="2" id="KW-1185">Reference proteome</keyword>
<accession>A0AAV7T461</accession>
<proteinExistence type="predicted"/>
<protein>
    <submittedName>
        <fullName evidence="1">Uncharacterized protein</fullName>
    </submittedName>
</protein>
<evidence type="ECO:0000313" key="1">
    <source>
        <dbReference type="EMBL" id="KAJ1171200.1"/>
    </source>
</evidence>
<reference evidence="1" key="1">
    <citation type="journal article" date="2022" name="bioRxiv">
        <title>Sequencing and chromosome-scale assembly of the giantPleurodeles waltlgenome.</title>
        <authorList>
            <person name="Brown T."/>
            <person name="Elewa A."/>
            <person name="Iarovenko S."/>
            <person name="Subramanian E."/>
            <person name="Araus A.J."/>
            <person name="Petzold A."/>
            <person name="Susuki M."/>
            <person name="Suzuki K.-i.T."/>
            <person name="Hayashi T."/>
            <person name="Toyoda A."/>
            <person name="Oliveira C."/>
            <person name="Osipova E."/>
            <person name="Leigh N.D."/>
            <person name="Simon A."/>
            <person name="Yun M.H."/>
        </authorList>
    </citation>
    <scope>NUCLEOTIDE SEQUENCE</scope>
    <source>
        <strain evidence="1">20211129_DDA</strain>
        <tissue evidence="1">Liver</tissue>
    </source>
</reference>
<comment type="caution">
    <text evidence="1">The sequence shown here is derived from an EMBL/GenBank/DDBJ whole genome shotgun (WGS) entry which is preliminary data.</text>
</comment>
<dbReference type="EMBL" id="JANPWB010000007">
    <property type="protein sequence ID" value="KAJ1171200.1"/>
    <property type="molecule type" value="Genomic_DNA"/>
</dbReference>
<evidence type="ECO:0000313" key="2">
    <source>
        <dbReference type="Proteomes" id="UP001066276"/>
    </source>
</evidence>
<dbReference type="Proteomes" id="UP001066276">
    <property type="component" value="Chromosome 4_1"/>
</dbReference>
<gene>
    <name evidence="1" type="ORF">NDU88_003070</name>
</gene>
<sequence>MLLPTNEDMDDDLVSDGCENMEVCSLRLIKMLIKHAKRKMEQQSVKSEVILKELKKSKDNTMVKELLLKMEKTLQEYDNEIMERKARKCTRDSLDYQYGHIYMFAKKFDHLRANEKLDKPKNSTPSQSNLALTHVPAHMNLL</sequence>